<evidence type="ECO:0000256" key="5">
    <source>
        <dbReference type="ARBA" id="ARBA00022882"/>
    </source>
</evidence>
<feature type="compositionally biased region" description="Basic and acidic residues" evidence="12">
    <location>
        <begin position="808"/>
        <end position="825"/>
    </location>
</feature>
<dbReference type="InterPro" id="IPR041647">
    <property type="entry name" value="IRK_C"/>
</dbReference>
<evidence type="ECO:0000256" key="7">
    <source>
        <dbReference type="ARBA" id="ARBA00022989"/>
    </source>
</evidence>
<dbReference type="InterPro" id="IPR014756">
    <property type="entry name" value="Ig_E-set"/>
</dbReference>
<evidence type="ECO:0000256" key="10">
    <source>
        <dbReference type="ARBA" id="ARBA00023303"/>
    </source>
</evidence>
<gene>
    <name evidence="16" type="ORF">D9Q98_006397</name>
</gene>
<feature type="domain" description="Potassium channel inwardly rectifying transmembrane" evidence="14">
    <location>
        <begin position="131"/>
        <end position="237"/>
    </location>
</feature>
<dbReference type="EMBL" id="SIDB01000009">
    <property type="protein sequence ID" value="KAI3428011.1"/>
    <property type="molecule type" value="Genomic_DNA"/>
</dbReference>
<dbReference type="Pfam" id="PF01007">
    <property type="entry name" value="IRK"/>
    <property type="match status" value="1"/>
</dbReference>
<keyword evidence="10 11" id="KW-0407">Ion channel</keyword>
<dbReference type="PRINTS" id="PR01320">
    <property type="entry name" value="KIRCHANNEL"/>
</dbReference>
<name>A0A9D4TK82_CHLVU</name>
<proteinExistence type="inferred from homology"/>
<comment type="caution">
    <text evidence="16">The sequence shown here is derived from an EMBL/GenBank/DDBJ whole genome shotgun (WGS) entry which is preliminary data.</text>
</comment>
<evidence type="ECO:0000313" key="17">
    <source>
        <dbReference type="Proteomes" id="UP001055712"/>
    </source>
</evidence>
<protein>
    <submittedName>
        <fullName evidence="16">Uncharacterized protein</fullName>
    </submittedName>
</protein>
<comment type="subcellular location">
    <subcellularLocation>
        <location evidence="1 11">Membrane</location>
        <topology evidence="1 11">Multi-pass membrane protein</topology>
    </subcellularLocation>
</comment>
<comment type="similarity">
    <text evidence="11">Belongs to the inward rectifier-type potassium channel (TC 1.A.2.1) family.</text>
</comment>
<dbReference type="PANTHER" id="PTHR11767">
    <property type="entry name" value="INWARD RECTIFIER POTASSIUM CHANNEL"/>
    <property type="match status" value="1"/>
</dbReference>
<dbReference type="Proteomes" id="UP001055712">
    <property type="component" value="Unassembled WGS sequence"/>
</dbReference>
<dbReference type="GO" id="GO:0034702">
    <property type="term" value="C:monoatomic ion channel complex"/>
    <property type="evidence" value="ECO:0007669"/>
    <property type="project" value="UniProtKB-KW"/>
</dbReference>
<keyword evidence="5 11" id="KW-0851">Voltage-gated channel</keyword>
<feature type="domain" description="Inward rectifier potassium channel C-terminal" evidence="15">
    <location>
        <begin position="454"/>
        <end position="603"/>
    </location>
</feature>
<keyword evidence="4 11" id="KW-0812">Transmembrane</keyword>
<evidence type="ECO:0000256" key="3">
    <source>
        <dbReference type="ARBA" id="ARBA00022538"/>
    </source>
</evidence>
<feature type="region of interest" description="Disordered" evidence="12">
    <location>
        <begin position="920"/>
        <end position="1001"/>
    </location>
</feature>
<evidence type="ECO:0000256" key="12">
    <source>
        <dbReference type="SAM" id="MobiDB-lite"/>
    </source>
</evidence>
<accession>A0A9D4TK82</accession>
<keyword evidence="6 11" id="KW-0630">Potassium</keyword>
<evidence type="ECO:0000313" key="16">
    <source>
        <dbReference type="EMBL" id="KAI3428011.1"/>
    </source>
</evidence>
<keyword evidence="9 13" id="KW-0472">Membrane</keyword>
<evidence type="ECO:0000256" key="11">
    <source>
        <dbReference type="RuleBase" id="RU003822"/>
    </source>
</evidence>
<keyword evidence="17" id="KW-1185">Reference proteome</keyword>
<feature type="region of interest" description="Disordered" evidence="12">
    <location>
        <begin position="799"/>
        <end position="883"/>
    </location>
</feature>
<feature type="compositionally biased region" description="Basic residues" evidence="12">
    <location>
        <begin position="829"/>
        <end position="839"/>
    </location>
</feature>
<keyword evidence="8 11" id="KW-0406">Ion transport</keyword>
<dbReference type="InterPro" id="IPR016449">
    <property type="entry name" value="K_chnl_inward-rec_Kir"/>
</dbReference>
<dbReference type="Pfam" id="PF17655">
    <property type="entry name" value="IRK_C"/>
    <property type="match status" value="2"/>
</dbReference>
<dbReference type="GO" id="GO:1990573">
    <property type="term" value="P:potassium ion import across plasma membrane"/>
    <property type="evidence" value="ECO:0007669"/>
    <property type="project" value="TreeGrafter"/>
</dbReference>
<keyword evidence="2 11" id="KW-0813">Transport</keyword>
<dbReference type="GO" id="GO:0034765">
    <property type="term" value="P:regulation of monoatomic ion transmembrane transport"/>
    <property type="evidence" value="ECO:0007669"/>
    <property type="project" value="TreeGrafter"/>
</dbReference>
<dbReference type="InterPro" id="IPR040445">
    <property type="entry name" value="Kir_TM"/>
</dbReference>
<evidence type="ECO:0000259" key="14">
    <source>
        <dbReference type="Pfam" id="PF01007"/>
    </source>
</evidence>
<evidence type="ECO:0000256" key="8">
    <source>
        <dbReference type="ARBA" id="ARBA00023065"/>
    </source>
</evidence>
<evidence type="ECO:0000256" key="1">
    <source>
        <dbReference type="ARBA" id="ARBA00004141"/>
    </source>
</evidence>
<keyword evidence="7 13" id="KW-1133">Transmembrane helix</keyword>
<organism evidence="16 17">
    <name type="scientific">Chlorella vulgaris</name>
    <name type="common">Green alga</name>
    <dbReference type="NCBI Taxonomy" id="3077"/>
    <lineage>
        <taxon>Eukaryota</taxon>
        <taxon>Viridiplantae</taxon>
        <taxon>Chlorophyta</taxon>
        <taxon>core chlorophytes</taxon>
        <taxon>Trebouxiophyceae</taxon>
        <taxon>Chlorellales</taxon>
        <taxon>Chlorellaceae</taxon>
        <taxon>Chlorella clade</taxon>
        <taxon>Chlorella</taxon>
    </lineage>
</organism>
<evidence type="ECO:0000256" key="9">
    <source>
        <dbReference type="ARBA" id="ARBA00023136"/>
    </source>
</evidence>
<feature type="compositionally biased region" description="Low complexity" evidence="12">
    <location>
        <begin position="979"/>
        <end position="993"/>
    </location>
</feature>
<feature type="compositionally biased region" description="Gly residues" evidence="12">
    <location>
        <begin position="722"/>
        <end position="733"/>
    </location>
</feature>
<sequence length="1028" mass="111981">MRAAAAAGAASAAAASAEAPLSQRNSVGALERNPSAISAGGMSQTSQGTRPTMSCMEFPMDPFNFGDIEGMGRPVTEGGLLHHDYFNRGKGFHEETRERLNLPALVESGRHAGRSRVQYQGAGIGLHMLKRDFFITVLQTPIVSLLPLFALVYLGAFFFWGTIYYLIVRFKPGCIYGASSFVESWTFAIITQMTIGYGNTGPQNCATAAVLITIQTVSDLLLNAVILGLIFAKVASPKHRAFSIYISDSAVITRRDGILKFMFRVADIRRSQVIEPRVKAYLYTWGEGRVTAEGERIQVRCEQLYIDYIDGMLLLPLIIEHTIDERSPLCGHTYDSLAAMNAEVVVTFEATTEMGNPFFARQSYLAQEINWSCHFAEIIRPPQAGMEKPRYSVDLNHFHDVLCPVADSPSAASQLVVNRAKRAVPYPLLGENTLVLSDVLCVRPAAGDAAAMELVCRVADTYPNQMVEVGARIYLYRWRPLEWCAANPSHPPFTLHTLQCGYKTGRDRLYLRLPQEVVHRIDATSPLASWLEPGGLSADADSEIVVLLQGYLNVSAQNRMRQRTYRVNAHVRYGFTFSTTVRAPAECRDGKPRVRWSRFFDIEPVAWSHAGSGPPTMHLHTSALNHPAVRAYMAHGATTTAPESHQQVRAQRDRSQVLADALDKPLAESPRARWVAAARMAEHASAAAGAAAAASAGAAGEEVEAALLAAPHAPAAAEAGSSGAGSSGAGGSRTAGDPWRHLERRGQPARRQSGPPDLSTLSVAPSVPLDRYAAALSRRSMDGQAESSDVVGHRDAAQEALQQQQYHQEQERYHQQQERYHERQQQRSSQHRQRHHHLQQQRYHQQQQRYHQQQQQQGAGRQQAEQQEQGEIQPYSGQYQQQQPLQYQSDLLSSDLTAGPGVSMDRYAAMVAAAGSPDAAGLPFPPQPRSSTAGVGGSAAMADPASSINLPPRPPGAGTGSLSDLPAGRRADNSSSTSAAAEIGGRRQAQGAGQHVGSWPRRRSLASLHAIFEQVESQADSQAASDSE</sequence>
<keyword evidence="3 11" id="KW-0633">Potassium transport</keyword>
<feature type="transmembrane region" description="Helical" evidence="13">
    <location>
        <begin position="145"/>
        <end position="167"/>
    </location>
</feature>
<reference evidence="16" key="1">
    <citation type="journal article" date="2019" name="Plant J.">
        <title>Chlorella vulgaris genome assembly and annotation reveals the molecular basis for metabolic acclimation to high light conditions.</title>
        <authorList>
            <person name="Cecchin M."/>
            <person name="Marcolungo L."/>
            <person name="Rossato M."/>
            <person name="Girolomoni L."/>
            <person name="Cosentino E."/>
            <person name="Cuine S."/>
            <person name="Li-Beisson Y."/>
            <person name="Delledonne M."/>
            <person name="Ballottari M."/>
        </authorList>
    </citation>
    <scope>NUCLEOTIDE SEQUENCE</scope>
    <source>
        <strain evidence="16">211/11P</strain>
    </source>
</reference>
<dbReference type="GO" id="GO:0005886">
    <property type="term" value="C:plasma membrane"/>
    <property type="evidence" value="ECO:0007669"/>
    <property type="project" value="TreeGrafter"/>
</dbReference>
<dbReference type="SUPFAM" id="SSF81324">
    <property type="entry name" value="Voltage-gated potassium channels"/>
    <property type="match status" value="1"/>
</dbReference>
<dbReference type="Gene3D" id="2.60.40.1400">
    <property type="entry name" value="G protein-activated inward rectifier potassium channel 1"/>
    <property type="match status" value="2"/>
</dbReference>
<dbReference type="OrthoDB" id="273257at2759"/>
<feature type="domain" description="Inward rectifier potassium channel C-terminal" evidence="15">
    <location>
        <begin position="246"/>
        <end position="403"/>
    </location>
</feature>
<evidence type="ECO:0000256" key="13">
    <source>
        <dbReference type="SAM" id="Phobius"/>
    </source>
</evidence>
<feature type="compositionally biased region" description="Low complexity" evidence="12">
    <location>
        <begin position="840"/>
        <end position="883"/>
    </location>
</feature>
<reference evidence="16" key="2">
    <citation type="submission" date="2020-11" db="EMBL/GenBank/DDBJ databases">
        <authorList>
            <person name="Cecchin M."/>
            <person name="Marcolungo L."/>
            <person name="Rossato M."/>
            <person name="Girolomoni L."/>
            <person name="Cosentino E."/>
            <person name="Cuine S."/>
            <person name="Li-Beisson Y."/>
            <person name="Delledonne M."/>
            <person name="Ballottari M."/>
        </authorList>
    </citation>
    <scope>NUCLEOTIDE SEQUENCE</scope>
    <source>
        <strain evidence="16">211/11P</strain>
        <tissue evidence="16">Whole cell</tissue>
    </source>
</reference>
<dbReference type="Gene3D" id="1.10.287.70">
    <property type="match status" value="1"/>
</dbReference>
<dbReference type="SUPFAM" id="SSF81296">
    <property type="entry name" value="E set domains"/>
    <property type="match status" value="2"/>
</dbReference>
<dbReference type="GO" id="GO:0005242">
    <property type="term" value="F:inward rectifier potassium channel activity"/>
    <property type="evidence" value="ECO:0007669"/>
    <property type="project" value="InterPro"/>
</dbReference>
<dbReference type="PANTHER" id="PTHR11767:SF102">
    <property type="entry name" value="INWARDLY RECTIFYING POTASSIUM CHANNEL 1, ISOFORM F"/>
    <property type="match status" value="1"/>
</dbReference>
<evidence type="ECO:0000256" key="4">
    <source>
        <dbReference type="ARBA" id="ARBA00022692"/>
    </source>
</evidence>
<evidence type="ECO:0000256" key="6">
    <source>
        <dbReference type="ARBA" id="ARBA00022958"/>
    </source>
</evidence>
<dbReference type="InterPro" id="IPR013518">
    <property type="entry name" value="K_chnl_inward-rec_Kir_cyto"/>
</dbReference>
<dbReference type="AlphaFoldDB" id="A0A9D4TK82"/>
<evidence type="ECO:0000256" key="2">
    <source>
        <dbReference type="ARBA" id="ARBA00022448"/>
    </source>
</evidence>
<feature type="region of interest" description="Disordered" evidence="12">
    <location>
        <begin position="717"/>
        <end position="765"/>
    </location>
</feature>
<evidence type="ECO:0000259" key="15">
    <source>
        <dbReference type="Pfam" id="PF17655"/>
    </source>
</evidence>